<dbReference type="InterPro" id="IPR002049">
    <property type="entry name" value="LE_dom"/>
</dbReference>
<dbReference type="InterPro" id="IPR006582">
    <property type="entry name" value="MD_domain"/>
</dbReference>
<dbReference type="PROSITE" id="PS01186">
    <property type="entry name" value="EGF_2"/>
    <property type="match status" value="1"/>
</dbReference>
<keyword evidence="4" id="KW-1185">Reference proteome</keyword>
<evidence type="ECO:0000313" key="4">
    <source>
        <dbReference type="Proteomes" id="UP000271162"/>
    </source>
</evidence>
<evidence type="ECO:0000313" key="3">
    <source>
        <dbReference type="EMBL" id="VDL85092.1"/>
    </source>
</evidence>
<dbReference type="SMART" id="SM00604">
    <property type="entry name" value="MD"/>
    <property type="match status" value="1"/>
</dbReference>
<feature type="domain" description="EGF-like" evidence="1 2">
    <location>
        <begin position="834"/>
        <end position="845"/>
    </location>
</feature>
<dbReference type="Gene3D" id="2.10.25.10">
    <property type="entry name" value="Laminin"/>
    <property type="match status" value="1"/>
</dbReference>
<sequence>MSTEFPAFRDNLTRMVHGMGEESIANYVFWGFVATANAVASYKAEGSRLNDLNDIFDNLVFSKAAANQPILQQLVQAQQQYTDTKAFSNVLVFADAIAGDAGEKSDLFSLNTYEQQLISIATIWRSKASLMPQFLAFSEQFPSKELNTKSDGFDVYRRLALATHGDLLLVNKGDTGKVMKEVLETYNKMENVVVRYGFNCNQLPVLNIPTDGYANGDTKVLLTVDVNQNLPKEFDAPQLTDLNGKVIDSTSSGKYYSRNPRTETQEVDEESEVPFQLYTVTTATPYVKVQSTTNGLTCSMRVFDESVGTSRGAVDATFPLVFNNVKDCQPGPFVQLVRLFNGDKVATRLLPAYCALTDPSPSTAAARRKRDINSNGQCPKMNVDALMDPRQGEFKQIVFAVENSAAMAAVAMKLADVAKTTLTTLTDQYSGQFSSMIFDDKEVRIVSSTSSATDFIEQFTASMITLSTTNKALTESLSLDVIHKAYEIAIMPPTLLFLFTSTPPVKETDPESRPLPRDFQVNVFRLVKEVPASDDDLASHQRETGGRNLPFTEEGLDTLAPLLKSAVTENSLVLDEASQNCAKPTTFSFFIEDVASMQVINVVGLGVEGANMITLSDSAKKQVDLTNKIRADTNTATLSLDLSTITSAVLPWTLTVTTTEGPCFVQVRVVSPLTVIPGFSSNDTNDFPATTPFSSRGTNKNTFAVFHVSPNNVTLTKNTFGPSGLAKPWDDALNLSWVDVLARNSDDCAYQFISQKFTMPSQSLVRMVVSGYSAAKIYFQRTFFFSQIDDPKATACSGGTVNEYGECVCPEGYGGEYCDEPICNNGGTRSMTICTCPLGYYGATCQLSELIAVCSMSINNLRFFIVLPFVDNIVSHK</sequence>
<reference evidence="3 4" key="2">
    <citation type="submission" date="2018-11" db="EMBL/GenBank/DDBJ databases">
        <authorList>
            <consortium name="Pathogen Informatics"/>
        </authorList>
    </citation>
    <scope>NUCLEOTIDE SEQUENCE [LARGE SCALE GENOMIC DNA]</scope>
</reference>
<organism evidence="5">
    <name type="scientific">Nippostrongylus brasiliensis</name>
    <name type="common">Rat hookworm</name>
    <dbReference type="NCBI Taxonomy" id="27835"/>
    <lineage>
        <taxon>Eukaryota</taxon>
        <taxon>Metazoa</taxon>
        <taxon>Ecdysozoa</taxon>
        <taxon>Nematoda</taxon>
        <taxon>Chromadorea</taxon>
        <taxon>Rhabditida</taxon>
        <taxon>Rhabditina</taxon>
        <taxon>Rhabditomorpha</taxon>
        <taxon>Strongyloidea</taxon>
        <taxon>Heligmosomidae</taxon>
        <taxon>Nippostrongylus</taxon>
    </lineage>
</organism>
<dbReference type="InterPro" id="IPR000742">
    <property type="entry name" value="EGF"/>
</dbReference>
<name>A0A0N4YVS3_NIPBR</name>
<evidence type="ECO:0000259" key="1">
    <source>
        <dbReference type="PROSITE" id="PS00022"/>
    </source>
</evidence>
<dbReference type="PROSITE" id="PS00022">
    <property type="entry name" value="EGF_1"/>
    <property type="match status" value="1"/>
</dbReference>
<dbReference type="EMBL" id="UYSL01026218">
    <property type="protein sequence ID" value="VDL85092.1"/>
    <property type="molecule type" value="Genomic_DNA"/>
</dbReference>
<dbReference type="InterPro" id="IPR053295">
    <property type="entry name" value="Innate_immunity_reg"/>
</dbReference>
<evidence type="ECO:0000259" key="2">
    <source>
        <dbReference type="PROSITE" id="PS01186"/>
    </source>
</evidence>
<evidence type="ECO:0000313" key="5">
    <source>
        <dbReference type="WBParaSite" id="NBR_0002134501-mRNA-1"/>
    </source>
</evidence>
<dbReference type="PANTHER" id="PTHR47324">
    <property type="entry name" value="PROTEIN IRG-7-RELATED"/>
    <property type="match status" value="1"/>
</dbReference>
<accession>A0A0N4YVS3</accession>
<proteinExistence type="predicted"/>
<reference evidence="5" key="1">
    <citation type="submission" date="2017-02" db="UniProtKB">
        <authorList>
            <consortium name="WormBaseParasite"/>
        </authorList>
    </citation>
    <scope>IDENTIFICATION</scope>
</reference>
<dbReference type="WBParaSite" id="NBR_0002134501-mRNA-1">
    <property type="protein sequence ID" value="NBR_0002134501-mRNA-1"/>
    <property type="gene ID" value="NBR_0002134501"/>
</dbReference>
<dbReference type="OMA" id="NSITQNW"/>
<gene>
    <name evidence="3" type="ORF">NBR_LOCUS21346</name>
</gene>
<dbReference type="Proteomes" id="UP000271162">
    <property type="component" value="Unassembled WGS sequence"/>
</dbReference>
<dbReference type="AlphaFoldDB" id="A0A0N4YVS3"/>
<protein>
    <submittedName>
        <fullName evidence="5">MD domain-containing protein</fullName>
    </submittedName>
</protein>
<dbReference type="STRING" id="27835.A0A0N4YVS3"/>
<dbReference type="PANTHER" id="PTHR47324:SF4">
    <property type="entry name" value="EGF-LIKE DOMAIN-CONTAINING PROTEIN"/>
    <property type="match status" value="1"/>
</dbReference>
<dbReference type="CDD" id="cd00055">
    <property type="entry name" value="EGF_Lam"/>
    <property type="match status" value="1"/>
</dbReference>